<dbReference type="KEGG" id="pdh:B9T62_12705"/>
<accession>A0A2Z2KEJ7</accession>
<proteinExistence type="predicted"/>
<keyword evidence="1" id="KW-1133">Transmembrane helix</keyword>
<keyword evidence="1" id="KW-0812">Transmembrane</keyword>
<dbReference type="RefSeq" id="WP_087915568.1">
    <property type="nucleotide sequence ID" value="NZ_CP021780.1"/>
</dbReference>
<gene>
    <name evidence="2" type="ORF">B9T62_12705</name>
</gene>
<dbReference type="Proteomes" id="UP000249890">
    <property type="component" value="Chromosome"/>
</dbReference>
<sequence>MCGRLLGLLVFIALLSVNDSPQVITLLMLLLGASPLGSWLVLRRLLRGGLIHRLEERRMIE</sequence>
<keyword evidence="3" id="KW-1185">Reference proteome</keyword>
<keyword evidence="1" id="KW-0472">Membrane</keyword>
<protein>
    <submittedName>
        <fullName evidence="2">Uncharacterized protein</fullName>
    </submittedName>
</protein>
<name>A0A2Z2KEJ7_9BACL</name>
<evidence type="ECO:0000256" key="1">
    <source>
        <dbReference type="SAM" id="Phobius"/>
    </source>
</evidence>
<evidence type="ECO:0000313" key="2">
    <source>
        <dbReference type="EMBL" id="ASA21560.1"/>
    </source>
</evidence>
<dbReference type="EMBL" id="CP021780">
    <property type="protein sequence ID" value="ASA21560.1"/>
    <property type="molecule type" value="Genomic_DNA"/>
</dbReference>
<organism evidence="2 3">
    <name type="scientific">Paenibacillus donghaensis</name>
    <dbReference type="NCBI Taxonomy" id="414771"/>
    <lineage>
        <taxon>Bacteria</taxon>
        <taxon>Bacillati</taxon>
        <taxon>Bacillota</taxon>
        <taxon>Bacilli</taxon>
        <taxon>Bacillales</taxon>
        <taxon>Paenibacillaceae</taxon>
        <taxon>Paenibacillus</taxon>
    </lineage>
</organism>
<evidence type="ECO:0000313" key="3">
    <source>
        <dbReference type="Proteomes" id="UP000249890"/>
    </source>
</evidence>
<feature type="transmembrane region" description="Helical" evidence="1">
    <location>
        <begin position="29"/>
        <end position="46"/>
    </location>
</feature>
<dbReference type="AlphaFoldDB" id="A0A2Z2KEJ7"/>
<reference evidence="2 3" key="1">
    <citation type="submission" date="2017-06" db="EMBL/GenBank/DDBJ databases">
        <title>Complete genome sequence of Paenibacillus donghaensis KCTC 13049T isolated from East Sea sediment, South Korea.</title>
        <authorList>
            <person name="Jung B.K."/>
            <person name="Hong S.-J."/>
            <person name="Shin J.-H."/>
        </authorList>
    </citation>
    <scope>NUCLEOTIDE SEQUENCE [LARGE SCALE GENOMIC DNA]</scope>
    <source>
        <strain evidence="2 3">KCTC 13049</strain>
    </source>
</reference>